<proteinExistence type="predicted"/>
<comment type="caution">
    <text evidence="2">The sequence shown here is derived from an EMBL/GenBank/DDBJ whole genome shotgun (WGS) entry which is preliminary data.</text>
</comment>
<dbReference type="FunFam" id="3.90.190.10:FF:000123">
    <property type="entry name" value="Similar to protein tyrosine/serine phosphatase"/>
    <property type="match status" value="1"/>
</dbReference>
<organism evidence="2 3">
    <name type="scientific">Pleurostoma richardsiae</name>
    <dbReference type="NCBI Taxonomy" id="41990"/>
    <lineage>
        <taxon>Eukaryota</taxon>
        <taxon>Fungi</taxon>
        <taxon>Dikarya</taxon>
        <taxon>Ascomycota</taxon>
        <taxon>Pezizomycotina</taxon>
        <taxon>Sordariomycetes</taxon>
        <taxon>Sordariomycetidae</taxon>
        <taxon>Calosphaeriales</taxon>
        <taxon>Pleurostomataceae</taxon>
        <taxon>Pleurostoma</taxon>
    </lineage>
</organism>
<dbReference type="PANTHER" id="PTHR31126">
    <property type="entry name" value="TYROSINE-PROTEIN PHOSPHATASE"/>
    <property type="match status" value="1"/>
</dbReference>
<evidence type="ECO:0000259" key="1">
    <source>
        <dbReference type="PROSITE" id="PS50056"/>
    </source>
</evidence>
<protein>
    <submittedName>
        <fullName evidence="2">Tyrosine phosphatase</fullName>
    </submittedName>
</protein>
<dbReference type="PANTHER" id="PTHR31126:SF1">
    <property type="entry name" value="TYROSINE SPECIFIC PROTEIN PHOSPHATASES DOMAIN-CONTAINING PROTEIN"/>
    <property type="match status" value="1"/>
</dbReference>
<name>A0AA38VH24_9PEZI</name>
<gene>
    <name evidence="2" type="ORF">NKR23_g11293</name>
</gene>
<dbReference type="Gene3D" id="3.90.190.10">
    <property type="entry name" value="Protein tyrosine phosphatase superfamily"/>
    <property type="match status" value="1"/>
</dbReference>
<dbReference type="InterPro" id="IPR000387">
    <property type="entry name" value="Tyr_Pase_dom"/>
</dbReference>
<dbReference type="PROSITE" id="PS50056">
    <property type="entry name" value="TYR_PHOSPHATASE_2"/>
    <property type="match status" value="1"/>
</dbReference>
<dbReference type="AlphaFoldDB" id="A0AA38VH24"/>
<dbReference type="EMBL" id="JANBVO010000058">
    <property type="protein sequence ID" value="KAJ9132370.1"/>
    <property type="molecule type" value="Genomic_DNA"/>
</dbReference>
<dbReference type="SUPFAM" id="SSF52799">
    <property type="entry name" value="(Phosphotyrosine protein) phosphatases II"/>
    <property type="match status" value="1"/>
</dbReference>
<dbReference type="InterPro" id="IPR029021">
    <property type="entry name" value="Prot-tyrosine_phosphatase-like"/>
</dbReference>
<keyword evidence="3" id="KW-1185">Reference proteome</keyword>
<dbReference type="PROSITE" id="PS00383">
    <property type="entry name" value="TYR_PHOSPHATASE_1"/>
    <property type="match status" value="1"/>
</dbReference>
<dbReference type="GO" id="GO:0004721">
    <property type="term" value="F:phosphoprotein phosphatase activity"/>
    <property type="evidence" value="ECO:0007669"/>
    <property type="project" value="InterPro"/>
</dbReference>
<dbReference type="InterPro" id="IPR016130">
    <property type="entry name" value="Tyr_Pase_AS"/>
</dbReference>
<accession>A0AA38VH24</accession>
<dbReference type="InterPro" id="IPR026893">
    <property type="entry name" value="Tyr/Ser_Pase_IphP-type"/>
</dbReference>
<evidence type="ECO:0000313" key="3">
    <source>
        <dbReference type="Proteomes" id="UP001174694"/>
    </source>
</evidence>
<feature type="domain" description="Tyrosine specific protein phosphatases" evidence="1">
    <location>
        <begin position="143"/>
        <end position="210"/>
    </location>
</feature>
<sequence>MEEPTLPSPPFTYIPGLPNFRDIGGYEIAGQPGRAVKRNLLFRSAEPSRVTEEGIATLRQLGVTRIYDLRSRVEVDRDSRDGSSPISDWDGTRVFAPVFLDDDYSPEALAQRFAHYASEDDQGFVRAYAQILEAASAEDHPFAPFRAVLSQLASADAPPQPLLIHCTAGKDRTGVLCALILSLCGVDDEAVAHEYSLTSLGLRERREELVAIVLRIPELKNDRAAAERLIGSRKKDMLATLAMIRERYGSVEGYVTSRCGLSPSDVEQLRRNLLVDVGSDKAPIDWKSHAEIVQQHG</sequence>
<dbReference type="Proteomes" id="UP001174694">
    <property type="component" value="Unassembled WGS sequence"/>
</dbReference>
<evidence type="ECO:0000313" key="2">
    <source>
        <dbReference type="EMBL" id="KAJ9132370.1"/>
    </source>
</evidence>
<dbReference type="Pfam" id="PF13350">
    <property type="entry name" value="Y_phosphatase3"/>
    <property type="match status" value="1"/>
</dbReference>
<reference evidence="2" key="1">
    <citation type="submission" date="2022-07" db="EMBL/GenBank/DDBJ databases">
        <title>Fungi with potential for degradation of polypropylene.</title>
        <authorList>
            <person name="Gostincar C."/>
        </authorList>
    </citation>
    <scope>NUCLEOTIDE SEQUENCE</scope>
    <source>
        <strain evidence="2">EXF-13308</strain>
    </source>
</reference>